<dbReference type="Gene3D" id="2.120.10.30">
    <property type="entry name" value="TolB, C-terminal domain"/>
    <property type="match status" value="1"/>
</dbReference>
<sequence length="1151" mass="117994">MAKLAELPWGAAKLLMTEFGIDAWIKGDWLNIDNWTQPSGAASGSEPARVLSDLGDGLAAETGKGSHTTSLDSAANQLDLVSAHGITPTWGSDGGLKLTGLTEAAARLGIHLDSTFLDRLTAKVSGLWHNVEMGHADRFLTSTSTTSPEAVADIGTVSTHAAVTSSLLAASSSAIDPIFETRVAAAGDDVEEKGSGSISSNINDLELGYDSSTRQTVGIRFTGIDIPQGAIITSAYIQFQANEVKTGATSLLIKGEDADDASAFTSVSFNVSSRATTDASTAWTPDPWTTVGAHGLAERSPDLSAIVQEIVNRSGWAALNDMAFMVSGTGTRTADSYEYSPTSAPLLHIEYLLPVSGNPVAFNTPADADADANQIAELAAAGAPTGITASATDPDAGSTVTYSINDSRFAINSSSGVITRSATGALDFETQSSINLTVTATSSDGSTANRAFSLAVLNSAEPVVFNSSPDADTAVNQITQNAAAGTAIGITASATDPDAGSTVTYSLNDSRFAINASSGVITRSATGTLNAATEPMVVLTVTATSSDGSIDTHAFNVDVTANQLPVAFNTPPDADPITNQIAELAAAGAPTGITASATDPDAGSTVTYSLNDARFAIDASSGVITRSATGALDFETQSSINLTVTATSSDGSTANQAFTLAVLNSPEPVAFNSSPDANPAANQIAELAAAGAPTGITASATDPDAGSTVTYSINDSRFAINSSSGVITRSATGALDFETQSSINLTVTATSSDGSTANRAFSLAVLNSAEPVVFNSSPDADTAVNQITQNAAAGTVIGITASATDPDAGSTVTYSIGDPRFAINSSTGVITRSSTGTLNAQSEPSVALTVTATSSDGSIDTHAFNLNVTANQLPTSVTLAHTILTSLWSPPSPDPTDIVYISHLGTLLVADSEVEEMSIFTGKNLYQTTLSGNLVGTLTSIKFSDEPAGIAYNPANHHLFFADDTGTKSVYELNPGNDGLYNTSDDIVTSFKTSAFGSTDPESIAYDTNRGVLYVADGSTQTIYTVAPGQNGKFDGVASTGGDDIVTSFSARALGTPSDESIAYDPVHDLLYIIQSRNSVAMVTTTGELLDTLDISSADAKKPAGLALAPSSDDPSHTSLYIVDRGVDNDSNPTENDGKIYEFHFNDWLIV</sequence>
<dbReference type="PANTHER" id="PTHR24027:SF438">
    <property type="entry name" value="CADHERIN 23"/>
    <property type="match status" value="1"/>
</dbReference>
<keyword evidence="2" id="KW-0677">Repeat</keyword>
<keyword evidence="4" id="KW-0472">Membrane</keyword>
<dbReference type="SUPFAM" id="SSF63829">
    <property type="entry name" value="Calcium-dependent phosphotriesterase"/>
    <property type="match status" value="1"/>
</dbReference>
<gene>
    <name evidence="6" type="ORF">ACFOJ9_07360</name>
</gene>
<evidence type="ECO:0000313" key="6">
    <source>
        <dbReference type="EMBL" id="MFC3321592.1"/>
    </source>
</evidence>
<dbReference type="EMBL" id="JBHRVD010000001">
    <property type="protein sequence ID" value="MFC3321592.1"/>
    <property type="molecule type" value="Genomic_DNA"/>
</dbReference>
<dbReference type="InterPro" id="IPR003343">
    <property type="entry name" value="Big_2"/>
</dbReference>
<evidence type="ECO:0000256" key="2">
    <source>
        <dbReference type="ARBA" id="ARBA00022737"/>
    </source>
</evidence>
<dbReference type="SMART" id="SM00635">
    <property type="entry name" value="BID_2"/>
    <property type="match status" value="3"/>
</dbReference>
<dbReference type="InterPro" id="IPR015919">
    <property type="entry name" value="Cadherin-like_sf"/>
</dbReference>
<proteinExistence type="predicted"/>
<evidence type="ECO:0000256" key="3">
    <source>
        <dbReference type="ARBA" id="ARBA00022837"/>
    </source>
</evidence>
<evidence type="ECO:0000313" key="7">
    <source>
        <dbReference type="Proteomes" id="UP001595648"/>
    </source>
</evidence>
<accession>A0ABV7MIQ2</accession>
<name>A0ABV7MIQ2_9HYPH</name>
<reference evidence="7" key="1">
    <citation type="journal article" date="2019" name="Int. J. Syst. Evol. Microbiol.">
        <title>The Global Catalogue of Microorganisms (GCM) 10K type strain sequencing project: providing services to taxonomists for standard genome sequencing and annotation.</title>
        <authorList>
            <consortium name="The Broad Institute Genomics Platform"/>
            <consortium name="The Broad Institute Genome Sequencing Center for Infectious Disease"/>
            <person name="Wu L."/>
            <person name="Ma J."/>
        </authorList>
    </citation>
    <scope>NUCLEOTIDE SEQUENCE [LARGE SCALE GENOMIC DNA]</scope>
    <source>
        <strain evidence="7">ICMP 19515</strain>
    </source>
</reference>
<dbReference type="SUPFAM" id="SSF49313">
    <property type="entry name" value="Cadherin-like"/>
    <property type="match status" value="5"/>
</dbReference>
<dbReference type="PROSITE" id="PS50268">
    <property type="entry name" value="CADHERIN_2"/>
    <property type="match status" value="3"/>
</dbReference>
<feature type="domain" description="Cadherin" evidence="5">
    <location>
        <begin position="573"/>
        <end position="670"/>
    </location>
</feature>
<evidence type="ECO:0000256" key="4">
    <source>
        <dbReference type="ARBA" id="ARBA00023136"/>
    </source>
</evidence>
<feature type="domain" description="Cadherin" evidence="5">
    <location>
        <begin position="367"/>
        <end position="464"/>
    </location>
</feature>
<keyword evidence="3" id="KW-0106">Calcium</keyword>
<dbReference type="InterPro" id="IPR002126">
    <property type="entry name" value="Cadherin-like_dom"/>
</dbReference>
<comment type="subcellular location">
    <subcellularLocation>
        <location evidence="1">Membrane</location>
    </subcellularLocation>
</comment>
<organism evidence="6 7">
    <name type="scientific">Mesorhizobium cantuariense</name>
    <dbReference type="NCBI Taxonomy" id="1300275"/>
    <lineage>
        <taxon>Bacteria</taxon>
        <taxon>Pseudomonadati</taxon>
        <taxon>Pseudomonadota</taxon>
        <taxon>Alphaproteobacteria</taxon>
        <taxon>Hyphomicrobiales</taxon>
        <taxon>Phyllobacteriaceae</taxon>
        <taxon>Mesorhizobium</taxon>
    </lineage>
</organism>
<evidence type="ECO:0000256" key="1">
    <source>
        <dbReference type="ARBA" id="ARBA00004370"/>
    </source>
</evidence>
<dbReference type="Proteomes" id="UP001595648">
    <property type="component" value="Unassembled WGS sequence"/>
</dbReference>
<dbReference type="InterPro" id="IPR011042">
    <property type="entry name" value="6-blade_b-propeller_TolB-like"/>
</dbReference>
<evidence type="ECO:0000259" key="5">
    <source>
        <dbReference type="PROSITE" id="PS50268"/>
    </source>
</evidence>
<protein>
    <recommendedName>
        <fullName evidence="5">Cadherin domain-containing protein</fullName>
    </recommendedName>
</protein>
<comment type="caution">
    <text evidence="6">The sequence shown here is derived from an EMBL/GenBank/DDBJ whole genome shotgun (WGS) entry which is preliminary data.</text>
</comment>
<dbReference type="Gene3D" id="2.60.40.60">
    <property type="entry name" value="Cadherins"/>
    <property type="match status" value="5"/>
</dbReference>
<dbReference type="RefSeq" id="WP_378978075.1">
    <property type="nucleotide sequence ID" value="NZ_JBHRVD010000001.1"/>
</dbReference>
<dbReference type="CDD" id="cd11304">
    <property type="entry name" value="Cadherin_repeat"/>
    <property type="match status" value="5"/>
</dbReference>
<keyword evidence="7" id="KW-1185">Reference proteome</keyword>
<dbReference type="SMART" id="SM00112">
    <property type="entry name" value="CA"/>
    <property type="match status" value="5"/>
</dbReference>
<dbReference type="PANTHER" id="PTHR24027">
    <property type="entry name" value="CADHERIN-23"/>
    <property type="match status" value="1"/>
</dbReference>
<feature type="domain" description="Cadherin" evidence="5">
    <location>
        <begin position="676"/>
        <end position="773"/>
    </location>
</feature>
<dbReference type="InterPro" id="IPR039808">
    <property type="entry name" value="Cadherin"/>
</dbReference>